<evidence type="ECO:0000313" key="1">
    <source>
        <dbReference type="EMBL" id="SFT02803.1"/>
    </source>
</evidence>
<keyword evidence="2" id="KW-1185">Reference proteome</keyword>
<dbReference type="AlphaFoldDB" id="A0A1I6UN04"/>
<name>A0A1I6UN04_9SPHI</name>
<organism evidence="1 2">
    <name type="scientific">Sphingobacterium wenxiniae</name>
    <dbReference type="NCBI Taxonomy" id="683125"/>
    <lineage>
        <taxon>Bacteria</taxon>
        <taxon>Pseudomonadati</taxon>
        <taxon>Bacteroidota</taxon>
        <taxon>Sphingobacteriia</taxon>
        <taxon>Sphingobacteriales</taxon>
        <taxon>Sphingobacteriaceae</taxon>
        <taxon>Sphingobacterium</taxon>
    </lineage>
</organism>
<gene>
    <name evidence="1" type="ORF">SAMN05660206_109121</name>
</gene>
<protein>
    <submittedName>
        <fullName evidence="1">Uncharacterized protein</fullName>
    </submittedName>
</protein>
<dbReference type="EMBL" id="FOZZ01000009">
    <property type="protein sequence ID" value="SFT02803.1"/>
    <property type="molecule type" value="Genomic_DNA"/>
</dbReference>
<proteinExistence type="predicted"/>
<dbReference type="Proteomes" id="UP000198785">
    <property type="component" value="Unassembled WGS sequence"/>
</dbReference>
<evidence type="ECO:0000313" key="2">
    <source>
        <dbReference type="Proteomes" id="UP000198785"/>
    </source>
</evidence>
<accession>A0A1I6UN04</accession>
<reference evidence="1 2" key="1">
    <citation type="submission" date="2016-10" db="EMBL/GenBank/DDBJ databases">
        <authorList>
            <person name="de Groot N.N."/>
        </authorList>
    </citation>
    <scope>NUCLEOTIDE SEQUENCE [LARGE SCALE GENOMIC DNA]</scope>
    <source>
        <strain evidence="1 2">DSM 22789</strain>
    </source>
</reference>
<dbReference type="STRING" id="683125.SAMN05660206_109121"/>
<sequence length="254" mass="29996">MHYSLWRTCNHCGEFIKKLMMKTVVKNHPLKDIILEFDESKKPLAIETAALELYYEAHDVVYAIKQRADQMRLDLLRGQTEVEELYMEALLLLQELEIIEESLNISTGPEVEIDGELTIEVTEFFFSVEKHNKKMQDIHGLIDDLSNRHNESLDIVFQEGHDDYHPVHEKYFSLFDEVYPRYEEVSVNIVTLDEDEDYFKQIYGKVDDVFQDNFDIGTALFERYNQLYEFTKDLYQRTERASVALNQFLKGKGL</sequence>